<evidence type="ECO:0000313" key="3">
    <source>
        <dbReference type="Proteomes" id="UP000784294"/>
    </source>
</evidence>
<reference evidence="2" key="1">
    <citation type="submission" date="2018-11" db="EMBL/GenBank/DDBJ databases">
        <authorList>
            <consortium name="Pathogen Informatics"/>
        </authorList>
    </citation>
    <scope>NUCLEOTIDE SEQUENCE</scope>
</reference>
<proteinExistence type="predicted"/>
<keyword evidence="3" id="KW-1185">Reference proteome</keyword>
<feature type="non-terminal residue" evidence="2">
    <location>
        <position position="150"/>
    </location>
</feature>
<feature type="region of interest" description="Disordered" evidence="1">
    <location>
        <begin position="93"/>
        <end position="113"/>
    </location>
</feature>
<dbReference type="AlphaFoldDB" id="A0A448X7W9"/>
<comment type="caution">
    <text evidence="2">The sequence shown here is derived from an EMBL/GenBank/DDBJ whole genome shotgun (WGS) entry which is preliminary data.</text>
</comment>
<dbReference type="EMBL" id="CAAALY010110507">
    <property type="protein sequence ID" value="VEL30222.1"/>
    <property type="molecule type" value="Genomic_DNA"/>
</dbReference>
<evidence type="ECO:0000256" key="1">
    <source>
        <dbReference type="SAM" id="MobiDB-lite"/>
    </source>
</evidence>
<accession>A0A448X7W9</accession>
<protein>
    <submittedName>
        <fullName evidence="2">Uncharacterized protein</fullName>
    </submittedName>
</protein>
<sequence length="150" mass="14784">MVGECVQEALGESASQRGGHFSLSLSSSTWSTSPLGAAITSSCSTTPTLRDSTKLTRHSSSLMPVSPCTNGTSAAATAAAAVAAFSGPYGNSLGDSGCCSSSSSSSSIVRPASESACRVPSLQMTSSYESGLAAGCRAHLAPQSPPATAS</sequence>
<dbReference type="Proteomes" id="UP000784294">
    <property type="component" value="Unassembled WGS sequence"/>
</dbReference>
<organism evidence="2 3">
    <name type="scientific">Protopolystoma xenopodis</name>
    <dbReference type="NCBI Taxonomy" id="117903"/>
    <lineage>
        <taxon>Eukaryota</taxon>
        <taxon>Metazoa</taxon>
        <taxon>Spiralia</taxon>
        <taxon>Lophotrochozoa</taxon>
        <taxon>Platyhelminthes</taxon>
        <taxon>Monogenea</taxon>
        <taxon>Polyopisthocotylea</taxon>
        <taxon>Polystomatidea</taxon>
        <taxon>Polystomatidae</taxon>
        <taxon>Protopolystoma</taxon>
    </lineage>
</organism>
<name>A0A448X7W9_9PLAT</name>
<feature type="region of interest" description="Disordered" evidence="1">
    <location>
        <begin position="40"/>
        <end position="63"/>
    </location>
</feature>
<gene>
    <name evidence="2" type="ORF">PXEA_LOCUS23662</name>
</gene>
<evidence type="ECO:0000313" key="2">
    <source>
        <dbReference type="EMBL" id="VEL30222.1"/>
    </source>
</evidence>
<feature type="compositionally biased region" description="Polar residues" evidence="1">
    <location>
        <begin position="40"/>
        <end position="50"/>
    </location>
</feature>